<reference evidence="4 5" key="1">
    <citation type="submission" date="2014-08" db="EMBL/GenBank/DDBJ databases">
        <title>Complete genome sequence of Corynebacterium sphenisci CECT 5990(T) (=DSM 44792(T)), isolated from healthy wild penguins.</title>
        <authorList>
            <person name="Ruckert C."/>
            <person name="Albersmeier A."/>
            <person name="Winkler A."/>
            <person name="Kalinowski J."/>
        </authorList>
    </citation>
    <scope>NUCLEOTIDE SEQUENCE [LARGE SCALE GENOMIC DNA]</scope>
    <source>
        <strain evidence="4 5">DSM 44792</strain>
    </source>
</reference>
<keyword evidence="1 2" id="KW-0238">DNA-binding</keyword>
<dbReference type="Proteomes" id="UP000185469">
    <property type="component" value="Chromosome"/>
</dbReference>
<evidence type="ECO:0000256" key="2">
    <source>
        <dbReference type="PROSITE-ProRule" id="PRU00335"/>
    </source>
</evidence>
<dbReference type="AlphaFoldDB" id="A0A1L7CWP9"/>
<dbReference type="Pfam" id="PF00440">
    <property type="entry name" value="TetR_N"/>
    <property type="match status" value="1"/>
</dbReference>
<dbReference type="OrthoDB" id="4726108at2"/>
<accession>A0A1L7CWP9</accession>
<keyword evidence="5" id="KW-1185">Reference proteome</keyword>
<gene>
    <name evidence="4" type="ORF">CSPHI_03265</name>
</gene>
<sequence length="258" mass="28256">MKPAGHEEIPDREVLQAALKLFVRKGFADTRMDEIAAAAGVTKRQLTYHYGDKTGVYRETLRYGLSRLHLTNEELRPTSDVPVVAMREVLGRVFDAYFSSPDSIRLITAENLHPVLPPGESGGLVAQHPAVQEYDRILLLGRDLGAFRTDVSALDIHFIMASMGCFPTLGDPAFHGIYAMRLTDEALRENTKALVTDTIIGFLTSSTGGSGGNSYTGVEPAPTEAKMDVKLADEVYGDDDTALVDEEVTPDYADIYEE</sequence>
<feature type="DNA-binding region" description="H-T-H motif" evidence="2">
    <location>
        <begin position="31"/>
        <end position="50"/>
    </location>
</feature>
<dbReference type="STRING" id="1437874.CSPHI_03265"/>
<protein>
    <recommendedName>
        <fullName evidence="3">HTH tetR-type domain-containing protein</fullName>
    </recommendedName>
</protein>
<organism evidence="4 5">
    <name type="scientific">Corynebacterium sphenisci DSM 44792</name>
    <dbReference type="NCBI Taxonomy" id="1437874"/>
    <lineage>
        <taxon>Bacteria</taxon>
        <taxon>Bacillati</taxon>
        <taxon>Actinomycetota</taxon>
        <taxon>Actinomycetes</taxon>
        <taxon>Mycobacteriales</taxon>
        <taxon>Corynebacteriaceae</taxon>
        <taxon>Corynebacterium</taxon>
    </lineage>
</organism>
<evidence type="ECO:0000259" key="3">
    <source>
        <dbReference type="PROSITE" id="PS50977"/>
    </source>
</evidence>
<dbReference type="InterPro" id="IPR009057">
    <property type="entry name" value="Homeodomain-like_sf"/>
</dbReference>
<dbReference type="GO" id="GO:0003677">
    <property type="term" value="F:DNA binding"/>
    <property type="evidence" value="ECO:0007669"/>
    <property type="project" value="UniProtKB-UniRule"/>
</dbReference>
<dbReference type="EMBL" id="CP009248">
    <property type="protein sequence ID" value="APT90248.1"/>
    <property type="molecule type" value="Genomic_DNA"/>
</dbReference>
<dbReference type="PANTHER" id="PTHR30328:SF54">
    <property type="entry name" value="HTH-TYPE TRANSCRIPTIONAL REPRESSOR SCO4008"/>
    <property type="match status" value="1"/>
</dbReference>
<dbReference type="InterPro" id="IPR001647">
    <property type="entry name" value="HTH_TetR"/>
</dbReference>
<dbReference type="PRINTS" id="PR00455">
    <property type="entry name" value="HTHTETR"/>
</dbReference>
<evidence type="ECO:0000256" key="1">
    <source>
        <dbReference type="ARBA" id="ARBA00023125"/>
    </source>
</evidence>
<evidence type="ECO:0000313" key="5">
    <source>
        <dbReference type="Proteomes" id="UP000185469"/>
    </source>
</evidence>
<name>A0A1L7CWP9_9CORY</name>
<dbReference type="PANTHER" id="PTHR30328">
    <property type="entry name" value="TRANSCRIPTIONAL REPRESSOR"/>
    <property type="match status" value="1"/>
</dbReference>
<proteinExistence type="predicted"/>
<dbReference type="PROSITE" id="PS50977">
    <property type="entry name" value="HTH_TETR_2"/>
    <property type="match status" value="1"/>
</dbReference>
<dbReference type="RefSeq" id="WP_075691472.1">
    <property type="nucleotide sequence ID" value="NZ_CP009248.1"/>
</dbReference>
<feature type="domain" description="HTH tetR-type" evidence="3">
    <location>
        <begin position="8"/>
        <end position="68"/>
    </location>
</feature>
<dbReference type="SUPFAM" id="SSF48498">
    <property type="entry name" value="Tetracyclin repressor-like, C-terminal domain"/>
    <property type="match status" value="1"/>
</dbReference>
<evidence type="ECO:0000313" key="4">
    <source>
        <dbReference type="EMBL" id="APT90248.1"/>
    </source>
</evidence>
<dbReference type="Gene3D" id="1.10.357.10">
    <property type="entry name" value="Tetracycline Repressor, domain 2"/>
    <property type="match status" value="1"/>
</dbReference>
<dbReference type="GO" id="GO:0006355">
    <property type="term" value="P:regulation of DNA-templated transcription"/>
    <property type="evidence" value="ECO:0007669"/>
    <property type="project" value="UniProtKB-ARBA"/>
</dbReference>
<dbReference type="InterPro" id="IPR036271">
    <property type="entry name" value="Tet_transcr_reg_TetR-rel_C_sf"/>
</dbReference>
<dbReference type="InterPro" id="IPR050109">
    <property type="entry name" value="HTH-type_TetR-like_transc_reg"/>
</dbReference>
<dbReference type="InterPro" id="IPR041474">
    <property type="entry name" value="NicS_C"/>
</dbReference>
<dbReference type="KEGG" id="csph:CSPHI_03265"/>
<dbReference type="Pfam" id="PF17938">
    <property type="entry name" value="TetR_C_29"/>
    <property type="match status" value="1"/>
</dbReference>
<dbReference type="SUPFAM" id="SSF46689">
    <property type="entry name" value="Homeodomain-like"/>
    <property type="match status" value="1"/>
</dbReference>